<feature type="compositionally biased region" description="Gly residues" evidence="20">
    <location>
        <begin position="1062"/>
        <end position="1074"/>
    </location>
</feature>
<evidence type="ECO:0000256" key="11">
    <source>
        <dbReference type="ARBA" id="ARBA00023136"/>
    </source>
</evidence>
<keyword evidence="13 25" id="KW-0675">Receptor</keyword>
<feature type="region of interest" description="Disordered" evidence="20">
    <location>
        <begin position="708"/>
        <end position="830"/>
    </location>
</feature>
<dbReference type="PROSITE" id="PS00764">
    <property type="entry name" value="ENDONUCLEASE_III_1"/>
    <property type="match status" value="1"/>
</dbReference>
<evidence type="ECO:0000256" key="7">
    <source>
        <dbReference type="ARBA" id="ARBA00022801"/>
    </source>
</evidence>
<feature type="transmembrane region" description="Helical" evidence="21">
    <location>
        <begin position="505"/>
        <end position="526"/>
    </location>
</feature>
<evidence type="ECO:0000256" key="14">
    <source>
        <dbReference type="ARBA" id="ARBA00023180"/>
    </source>
</evidence>
<evidence type="ECO:0000256" key="13">
    <source>
        <dbReference type="ARBA" id="ARBA00023170"/>
    </source>
</evidence>
<dbReference type="InterPro" id="IPR004035">
    <property type="entry name" value="Endouclease-III_FeS-bd_BS"/>
</dbReference>
<keyword evidence="6 22" id="KW-0732">Signal</keyword>
<feature type="compositionally biased region" description="Basic and acidic residues" evidence="20">
    <location>
        <begin position="1673"/>
        <end position="1690"/>
    </location>
</feature>
<feature type="transmembrane region" description="Helical" evidence="21">
    <location>
        <begin position="621"/>
        <end position="643"/>
    </location>
</feature>
<feature type="compositionally biased region" description="Low complexity" evidence="20">
    <location>
        <begin position="1991"/>
        <end position="2016"/>
    </location>
</feature>
<feature type="compositionally biased region" description="Low complexity" evidence="20">
    <location>
        <begin position="1361"/>
        <end position="1376"/>
    </location>
</feature>
<feature type="transmembrane region" description="Helical" evidence="21">
    <location>
        <begin position="432"/>
        <end position="453"/>
    </location>
</feature>
<keyword evidence="8 21" id="KW-1133">Transmembrane helix</keyword>
<proteinExistence type="inferred from homology"/>
<evidence type="ECO:0000256" key="8">
    <source>
        <dbReference type="ARBA" id="ARBA00022989"/>
    </source>
</evidence>
<feature type="transmembrane region" description="Helical" evidence="21">
    <location>
        <begin position="591"/>
        <end position="609"/>
    </location>
</feature>
<reference evidence="25" key="1">
    <citation type="submission" date="2025-08" db="UniProtKB">
        <authorList>
            <consortium name="RefSeq"/>
        </authorList>
    </citation>
    <scope>IDENTIFICATION</scope>
    <source>
        <tissue evidence="25">Blood</tissue>
    </source>
</reference>
<keyword evidence="7" id="KW-0378">Hydrolase</keyword>
<feature type="compositionally biased region" description="Basic and acidic residues" evidence="20">
    <location>
        <begin position="1289"/>
        <end position="1305"/>
    </location>
</feature>
<feature type="compositionally biased region" description="Basic residues" evidence="20">
    <location>
        <begin position="785"/>
        <end position="794"/>
    </location>
</feature>
<keyword evidence="4" id="KW-1003">Cell membrane</keyword>
<dbReference type="InterPro" id="IPR043458">
    <property type="entry name" value="GPR158/179"/>
</dbReference>
<evidence type="ECO:0000256" key="5">
    <source>
        <dbReference type="ARBA" id="ARBA00022692"/>
    </source>
</evidence>
<keyword evidence="12" id="KW-1015">Disulfide bond</keyword>
<organism evidence="24 25">
    <name type="scientific">Apteryx mantelli</name>
    <name type="common">North Island brown kiwi</name>
    <dbReference type="NCBI Taxonomy" id="2696672"/>
    <lineage>
        <taxon>Eukaryota</taxon>
        <taxon>Metazoa</taxon>
        <taxon>Chordata</taxon>
        <taxon>Craniata</taxon>
        <taxon>Vertebrata</taxon>
        <taxon>Euteleostomi</taxon>
        <taxon>Archelosauria</taxon>
        <taxon>Archosauria</taxon>
        <taxon>Dinosauria</taxon>
        <taxon>Saurischia</taxon>
        <taxon>Theropoda</taxon>
        <taxon>Coelurosauria</taxon>
        <taxon>Aves</taxon>
        <taxon>Palaeognathae</taxon>
        <taxon>Apterygiformes</taxon>
        <taxon>Apterygidae</taxon>
        <taxon>Apteryx</taxon>
    </lineage>
</organism>
<feature type="compositionally biased region" description="Basic and acidic residues" evidence="20">
    <location>
        <begin position="1954"/>
        <end position="1965"/>
    </location>
</feature>
<feature type="compositionally biased region" description="Basic and acidic residues" evidence="20">
    <location>
        <begin position="1230"/>
        <end position="1241"/>
    </location>
</feature>
<feature type="compositionally biased region" description="Basic and acidic residues" evidence="20">
    <location>
        <begin position="1857"/>
        <end position="1868"/>
    </location>
</feature>
<evidence type="ECO:0000256" key="18">
    <source>
        <dbReference type="ARBA" id="ARBA00023295"/>
    </source>
</evidence>
<evidence type="ECO:0000256" key="9">
    <source>
        <dbReference type="ARBA" id="ARBA00023018"/>
    </source>
</evidence>
<feature type="region of interest" description="Disordered" evidence="20">
    <location>
        <begin position="1350"/>
        <end position="1393"/>
    </location>
</feature>
<keyword evidence="17" id="KW-0966">Cell projection</keyword>
<keyword evidence="5 21" id="KW-0812">Transmembrane</keyword>
<feature type="transmembrane region" description="Helical" evidence="21">
    <location>
        <begin position="397"/>
        <end position="420"/>
    </location>
</feature>
<dbReference type="RefSeq" id="XP_067167888.1">
    <property type="nucleotide sequence ID" value="XM_067311787.1"/>
</dbReference>
<keyword evidence="11 21" id="KW-0472">Membrane</keyword>
<accession>A0ABM4FSH1</accession>
<feature type="region of interest" description="Disordered" evidence="20">
    <location>
        <begin position="1881"/>
        <end position="2139"/>
    </location>
</feature>
<keyword evidence="24" id="KW-1185">Reference proteome</keyword>
<dbReference type="InterPro" id="IPR054714">
    <property type="entry name" value="GPR158_179_extracellular"/>
</dbReference>
<feature type="compositionally biased region" description="Basic and acidic residues" evidence="20">
    <location>
        <begin position="1747"/>
        <end position="1768"/>
    </location>
</feature>
<feature type="compositionally biased region" description="Low complexity" evidence="20">
    <location>
        <begin position="811"/>
        <end position="825"/>
    </location>
</feature>
<evidence type="ECO:0000256" key="21">
    <source>
        <dbReference type="SAM" id="Phobius"/>
    </source>
</evidence>
<feature type="compositionally biased region" description="Low complexity" evidence="20">
    <location>
        <begin position="1020"/>
        <end position="1030"/>
    </location>
</feature>
<feature type="domain" description="G-protein coupled receptors family 3 profile" evidence="23">
    <location>
        <begin position="407"/>
        <end position="645"/>
    </location>
</feature>
<evidence type="ECO:0000259" key="23">
    <source>
        <dbReference type="PROSITE" id="PS50259"/>
    </source>
</evidence>
<feature type="compositionally biased region" description="Basic residues" evidence="20">
    <location>
        <begin position="719"/>
        <end position="729"/>
    </location>
</feature>
<sequence>MGLWLWPLLCCLHVALLRGGGGSSPRPRPLAPKARSPPGREWLPASPEPQAPTPEPDPEGSAAALAFLRSGDATRLARANCSRRFAVGTGGSGGGGGGGPPASLRAALRAAAESLAHAANFLNMLLQASDIREASLAEDAEWYHALVRSLVAGDPRVYRAVLAFDAHPLASKPRLMLQATQESPEILLQDLSAAATSGTGRGNLSGDDRWFDTLESQRLLSLRKRLLRNDLRSLETPKWSRGDGYVGDAGQVRWSPPFLECRDGKFLPAWMVTLSSSFYGLKPDLSPEFKGIVRLDVKLQDVQLDPCASGPGWFADTHRCDLNSTQCVPQESRGFVLGSYVCRCKPGFYGAGGAASGAGAGGSPGSPRLACRPCRPGCATCADDAPCLVEEHRALRAAVLSCQAACMLAVFLSMLVSYHFRKSKRIRASGVILLETILFGSLLLYFPVFILYFKPSIFRCIVLRWVRMLGFAIVYGTITLKLYRVLKVFLSRTAQRVPYMSSGRVLKMLGLILLLVLWFLVAWTIGMLENVDRNVPLVIRSQTARGLQFYLCGHDRWDYMMVIAEMLFLLWGSSLCLATRSVPSAFHEPRYLGIALHNELLVSAAFHLARFVLVPSLHPDWTLLLFFAHTHGTITATLALLFIPKFLHAGSPLREEIAAEVYEDELDMRRSGSYLNSSIASAWSEHSLDPDDIRDELKKLYAQLEAHKTRRMAASNPHLPKKRSSRRGLGRSILRRIAELPEAAARRGGRHEGDGASPPARGRPGKRRLAEAGSGSLRLREGSWRRRAVSLRKSRSTEEQHARLPVPPASPARKTAAAAAKAPEPSDSESLEAAPLVCKSASAHDLTADKQLLRPVAPPLQKSLSFVAGSRDEALLLATREKLSEPAWDERPGAPRGRGAPGKPHGTEVPAGSGGAAAGSPCRDRARRHVTYAPVKSASADGAQRPGRVRVAVRRTRPAPPARHQSLAPGGDGWGGAVPPADPPAPAAPAELRPWEPRREETSSGEQRAAGAAGLGTPGGASTPGLGTPAQRASIRSLGFSLQGFGRSRGRRSWKGEKEGEGGGGDGGSGGERPPGGPGHDATVGGKQATISLREGADRHDSSAGTAARSVASAGSSPAWERTGDARRNVVGEPSSAQDSTGGAPRTAEGESPRPCAVPASVCSRKAAEQPCGATGPDPCDASAPKVEAAEVRPREALGAPPGKGPLLRQEAIAAWEDGGVPPGGTSPAELHEPVCPRESPDPWGIPARSRSPRKPAGKAERTASWKAELRPWEAEADSSVKVEICPGEESRGLPETGKPGRDWDQASGGEALQTPRPRDAGEKVPPKPAGVTWRETVCPWESLDVEGARAKHSASADPLGATASKAGSGESAKAEICPWEAGEVEPERERLEQERTRLSKWAKIIWPKSVGLLRAQQSGSSHPAAARPWASAGVEAAAPKAAPKSPELPQATARSPEGTGSAKALACPWDKAEICPWEASAALSDAAKLQGDESEASRAKKGVSARGAGPRGASDPPEAVQKGSLPQTPPRRAAGGAGSGKADVCPWEAEEEPPPAEAETCPRGAPATPADREKPRQGASEGENLPGSRGVEATKAKLAEKGGGRPESSACPREGAGAEVALAKLVKRSLERLKAERRERQGAKAEVCPWEAEEPDTSRKAEICPWEASEALPEKEGKKGKEKEKEPAHKRITHPAALAGPAKSPEKGSSEREAVCPWESPDTEDPAAKPHARSPGWPKSPSRTSRSVESRKAEVCPWETQEREGGSKAEICPWDVAAPPSAGETLRAAEDGLSAGSKSPSPNQSLLKEAGGSAARKKEKASRERESVCPWESPDTEEPAVKPHAGSPGLPKAPSRKPEGTDSRRADVCPWEAAGAEAGVGSDICPWEGTGVPPDEPGRVIPSGTRAAGSGHPAGTFAQAEFGSSQRESVCPWESPGAEEPSLKSGMGNSPSKKSESTESRKSDICPWEAAEPEAVQKESVKPEVHPRGAARAPPAEAGKPAAGAGAASPTAPLGNPAGRAAGKAEHKPLCRVLPGVQPPRDPGQGGGAGAAPFPQPASSSRDTAVADVCPWEAEGALPVPVKPIPETSKPSAVCPWEAESAEPTPTLRGQGRAGESRGDGGGGATRTSPDVCPWDHE</sequence>
<evidence type="ECO:0000256" key="19">
    <source>
        <dbReference type="ARBA" id="ARBA00034104"/>
    </source>
</evidence>
<keyword evidence="9" id="KW-0770">Synapse</keyword>
<keyword evidence="18" id="KW-0326">Glycosidase</keyword>
<evidence type="ECO:0000256" key="20">
    <source>
        <dbReference type="SAM" id="MobiDB-lite"/>
    </source>
</evidence>
<feature type="region of interest" description="Disordered" evidence="20">
    <location>
        <begin position="881"/>
        <end position="1334"/>
    </location>
</feature>
<comment type="similarity">
    <text evidence="2">Belongs to the G-protein coupled receptor 3 family.</text>
</comment>
<comment type="subcellular location">
    <subcellularLocation>
        <location evidence="1">Cell projection</location>
        <location evidence="1">Neuron projection</location>
    </subcellularLocation>
    <subcellularLocation>
        <location evidence="19">Postsynaptic cell membrane</location>
        <topology evidence="19">Multi-pass membrane protein</topology>
    </subcellularLocation>
</comment>
<dbReference type="Proteomes" id="UP001652627">
    <property type="component" value="Chromosome 28"/>
</dbReference>
<feature type="transmembrane region" description="Helical" evidence="21">
    <location>
        <begin position="465"/>
        <end position="484"/>
    </location>
</feature>
<keyword evidence="14" id="KW-0325">Glycoprotein</keyword>
<feature type="compositionally biased region" description="Low complexity" evidence="20">
    <location>
        <begin position="1431"/>
        <end position="1448"/>
    </location>
</feature>
<feature type="compositionally biased region" description="Polar residues" evidence="20">
    <location>
        <begin position="1797"/>
        <end position="1807"/>
    </location>
</feature>
<feature type="region of interest" description="Disordered" evidence="20">
    <location>
        <begin position="1416"/>
        <end position="1465"/>
    </location>
</feature>
<evidence type="ECO:0000256" key="4">
    <source>
        <dbReference type="ARBA" id="ARBA00022475"/>
    </source>
</evidence>
<dbReference type="PANTHER" id="PTHR32546:SF7">
    <property type="entry name" value="G-PROTEIN COUPLED RECEPTOR 179-RELATED"/>
    <property type="match status" value="1"/>
</dbReference>
<dbReference type="CDD" id="cd15293">
    <property type="entry name" value="7tmC_GPR158-like"/>
    <property type="match status" value="1"/>
</dbReference>
<feature type="compositionally biased region" description="Basic and acidic residues" evidence="20">
    <location>
        <begin position="1705"/>
        <end position="1715"/>
    </location>
</feature>
<gene>
    <name evidence="25" type="primary">GPR179</name>
</gene>
<dbReference type="GeneID" id="136994341"/>
<evidence type="ECO:0000256" key="1">
    <source>
        <dbReference type="ARBA" id="ARBA00004487"/>
    </source>
</evidence>
<dbReference type="Pfam" id="PF22572">
    <property type="entry name" value="GPR158_179_EC"/>
    <property type="match status" value="1"/>
</dbReference>
<evidence type="ECO:0000256" key="16">
    <source>
        <dbReference type="ARBA" id="ARBA00023257"/>
    </source>
</evidence>
<feature type="compositionally biased region" description="Basic and acidic residues" evidence="20">
    <location>
        <begin position="881"/>
        <end position="893"/>
    </location>
</feature>
<feature type="compositionally biased region" description="Basic and acidic residues" evidence="20">
    <location>
        <begin position="1976"/>
        <end position="1988"/>
    </location>
</feature>
<name>A0ABM4FSH1_9AVES</name>
<feature type="compositionally biased region" description="Basic residues" evidence="20">
    <location>
        <begin position="947"/>
        <end position="957"/>
    </location>
</feature>
<feature type="signal peptide" evidence="22">
    <location>
        <begin position="1"/>
        <end position="22"/>
    </location>
</feature>
<feature type="chain" id="PRO_5047394937" evidence="22">
    <location>
        <begin position="23"/>
        <end position="2139"/>
    </location>
</feature>
<keyword evidence="16" id="KW-0628">Postsynaptic cell membrane</keyword>
<evidence type="ECO:0000256" key="10">
    <source>
        <dbReference type="ARBA" id="ARBA00023040"/>
    </source>
</evidence>
<evidence type="ECO:0000256" key="2">
    <source>
        <dbReference type="ARBA" id="ARBA00007242"/>
    </source>
</evidence>
<evidence type="ECO:0000256" key="17">
    <source>
        <dbReference type="ARBA" id="ARBA00023273"/>
    </source>
</evidence>
<dbReference type="PROSITE" id="PS50259">
    <property type="entry name" value="G_PROTEIN_RECEP_F3_4"/>
    <property type="match status" value="1"/>
</dbReference>
<evidence type="ECO:0000256" key="22">
    <source>
        <dbReference type="SAM" id="SignalP"/>
    </source>
</evidence>
<evidence type="ECO:0000256" key="15">
    <source>
        <dbReference type="ARBA" id="ARBA00023224"/>
    </source>
</evidence>
<evidence type="ECO:0000256" key="12">
    <source>
        <dbReference type="ARBA" id="ARBA00023157"/>
    </source>
</evidence>
<feature type="region of interest" description="Disordered" evidence="20">
    <location>
        <begin position="1637"/>
        <end position="1869"/>
    </location>
</feature>
<protein>
    <submittedName>
        <fullName evidence="25">Probable G-protein coupled receptor 179</fullName>
    </submittedName>
</protein>
<evidence type="ECO:0000313" key="25">
    <source>
        <dbReference type="RefSeq" id="XP_067167888.1"/>
    </source>
</evidence>
<keyword evidence="10" id="KW-0297">G-protein coupled receptor</keyword>
<evidence type="ECO:0000256" key="6">
    <source>
        <dbReference type="ARBA" id="ARBA00022729"/>
    </source>
</evidence>
<feature type="compositionally biased region" description="Pro residues" evidence="20">
    <location>
        <begin position="46"/>
        <end position="55"/>
    </location>
</feature>
<dbReference type="PANTHER" id="PTHR32546">
    <property type="entry name" value="G-PROTEIN COUPLED RECEPTOR 158-RELATED"/>
    <property type="match status" value="1"/>
</dbReference>
<comment type="similarity">
    <text evidence="3">Belongs to the Nth/MutY family.</text>
</comment>
<feature type="compositionally biased region" description="Basic and acidic residues" evidence="20">
    <location>
        <begin position="1593"/>
        <end position="1605"/>
    </location>
</feature>
<evidence type="ECO:0000256" key="3">
    <source>
        <dbReference type="ARBA" id="ARBA00008343"/>
    </source>
</evidence>
<feature type="compositionally biased region" description="Basic and acidic residues" evidence="20">
    <location>
        <begin position="1258"/>
        <end position="1274"/>
    </location>
</feature>
<feature type="compositionally biased region" description="Basic and acidic residues" evidence="20">
    <location>
        <begin position="1317"/>
        <end position="1326"/>
    </location>
</feature>
<dbReference type="InterPro" id="IPR017978">
    <property type="entry name" value="GPCR_3_C"/>
</dbReference>
<evidence type="ECO:0000313" key="24">
    <source>
        <dbReference type="Proteomes" id="UP001652627"/>
    </source>
</evidence>
<feature type="compositionally biased region" description="Basic and acidic residues" evidence="20">
    <location>
        <begin position="993"/>
        <end position="1002"/>
    </location>
</feature>
<dbReference type="Pfam" id="PF00003">
    <property type="entry name" value="7tm_3"/>
    <property type="match status" value="1"/>
</dbReference>
<feature type="region of interest" description="Disordered" evidence="20">
    <location>
        <begin position="20"/>
        <end position="61"/>
    </location>
</feature>
<keyword evidence="15" id="KW-0807">Transducer</keyword>
<feature type="region of interest" description="Disordered" evidence="20">
    <location>
        <begin position="1485"/>
        <end position="1617"/>
    </location>
</feature>
<dbReference type="Gene3D" id="3.30.450.20">
    <property type="entry name" value="PAS domain"/>
    <property type="match status" value="1"/>
</dbReference>